<evidence type="ECO:0000313" key="7">
    <source>
        <dbReference type="EMBL" id="SHH76179.1"/>
    </source>
</evidence>
<dbReference type="OrthoDB" id="9765164at2"/>
<evidence type="ECO:0000256" key="3">
    <source>
        <dbReference type="ARBA" id="ARBA00022840"/>
    </source>
</evidence>
<reference evidence="7 8" key="1">
    <citation type="submission" date="2016-11" db="EMBL/GenBank/DDBJ databases">
        <authorList>
            <person name="Jaros S."/>
            <person name="Januszkiewicz K."/>
            <person name="Wedrychowicz H."/>
        </authorList>
    </citation>
    <scope>NUCLEOTIDE SEQUENCE [LARGE SCALE GENOMIC DNA]</scope>
    <source>
        <strain evidence="7 8">DSM 13106</strain>
    </source>
</reference>
<dbReference type="GO" id="GO:0006355">
    <property type="term" value="P:regulation of DNA-templated transcription"/>
    <property type="evidence" value="ECO:0007669"/>
    <property type="project" value="InterPro"/>
</dbReference>
<dbReference type="SUPFAM" id="SSF52540">
    <property type="entry name" value="P-loop containing nucleoside triphosphate hydrolases"/>
    <property type="match status" value="1"/>
</dbReference>
<dbReference type="InterPro" id="IPR027417">
    <property type="entry name" value="P-loop_NTPase"/>
</dbReference>
<dbReference type="GO" id="GO:0016740">
    <property type="term" value="F:transferase activity"/>
    <property type="evidence" value="ECO:0007669"/>
    <property type="project" value="UniProtKB-KW"/>
</dbReference>
<evidence type="ECO:0000313" key="8">
    <source>
        <dbReference type="Proteomes" id="UP000184389"/>
    </source>
</evidence>
<dbReference type="Proteomes" id="UP000184389">
    <property type="component" value="Unassembled WGS sequence"/>
</dbReference>
<dbReference type="Gene3D" id="1.10.1790.10">
    <property type="entry name" value="PRD domain"/>
    <property type="match status" value="2"/>
</dbReference>
<dbReference type="InterPro" id="IPR011608">
    <property type="entry name" value="PRD"/>
</dbReference>
<dbReference type="PROSITE" id="PS00676">
    <property type="entry name" value="SIGMA54_INTERACT_2"/>
    <property type="match status" value="1"/>
</dbReference>
<dbReference type="Gene3D" id="3.40.50.510">
    <property type="entry name" value="Phosphotransferase system, mannose-type IIA component"/>
    <property type="match status" value="1"/>
</dbReference>
<dbReference type="GO" id="GO:0009401">
    <property type="term" value="P:phosphoenolpyruvate-dependent sugar phosphotransferase system"/>
    <property type="evidence" value="ECO:0007669"/>
    <property type="project" value="InterPro"/>
</dbReference>
<dbReference type="SMART" id="SM00382">
    <property type="entry name" value="AAA"/>
    <property type="match status" value="1"/>
</dbReference>
<dbReference type="SUPFAM" id="SSF63520">
    <property type="entry name" value="PTS-regulatory domain, PRD"/>
    <property type="match status" value="2"/>
</dbReference>
<keyword evidence="1" id="KW-0808">Transferase</keyword>
<gene>
    <name evidence="7" type="ORF">SAMN02745180_00953</name>
</gene>
<dbReference type="PROSITE" id="PS51372">
    <property type="entry name" value="PRD_2"/>
    <property type="match status" value="2"/>
</dbReference>
<dbReference type="InterPro" id="IPR002078">
    <property type="entry name" value="Sigma_54_int"/>
</dbReference>
<sequence length="968" mass="110754">MTRKEIVYETLKRISKDISFEDIEKGFFGFEAMEISDLTKIERANVSRELNNLVKEEKVIKILGRPVYFVDKEILEEITKKKFDEKCVFESFEELGTILNEEKYNEKDKDNDKIGQDPFKKIIGAKGSLELSIKQAKAAILYPPRGLHTLITGPTGVGKTTFAELMYKYALLNGRIKKNAELVIFNCSEYAENPQLILSQLFGHMKGAFTGADKDKAGLIEKADGGIILLDEIHRLSPEGQEMLFLLMDKNKYRRLGETESFRKANVLIIGATTEDIGSTLLRTFLRRIPVVIKLPSLYKRPITERFELIVQFFKDEVGNVKVPIKVYKNVMEALLLYDCQGNIGQLKADIQLLCARGFLEFKTFNKEEIEIDTPLLPDYIYSGLLDIERRRNEIIHLMRFSIEDFYLFTDYDKEKIVSIDNYKISDNLYREITEKYNDYLKNGYSLKEINEIISCEIERYLKNLLKKSNTEKGFPEKEELFKIVSPRIYNAAVMAVDAAEKKLNKKFNDNMVIGLTLHFGALIERLSEGKLNYSEEINQIVLNNPEEFKVARLMMKIVEEELGLSIPLEEVGFLTMFLTALSQGNNSNKRIGCIVLSHGNSTATSMAAVVNELLGTNFCKAVDMPLDARVQDVLEKTTQMVKAVDEGKGVILLVDMGSLTAFSEIITQKTGIETYSIEMVSTPLVLEVVRKCMLPEMTLKKLTKELDIICPYIGRNVIDNMVEELNTEELVIVTVCITGQGSAIKIANLVENNLPTIKDKKIELVPLNMNEVNDGIDKLKENSKKILAIVGSMNPKVEIPFISVDEIVLGKGLEKLNNIIFEEEFNRDNVKSHNYFSEEKIFVEDEENMYIEMLERVLVFLNPIKTYTIIKATFDYIVNKENIPIDDCLKVSYVVHCSCMIERIFLEESLYYKEIDILIEKEVELYNTIKKAMEIIEQSFSIYVPDTEIGYIIDLFNTHKYGMTQIG</sequence>
<dbReference type="AlphaFoldDB" id="A0A1M5VLR4"/>
<evidence type="ECO:0000259" key="5">
    <source>
        <dbReference type="PROSITE" id="PS51096"/>
    </source>
</evidence>
<dbReference type="GO" id="GO:0005524">
    <property type="term" value="F:ATP binding"/>
    <property type="evidence" value="ECO:0007669"/>
    <property type="project" value="UniProtKB-KW"/>
</dbReference>
<feature type="domain" description="Sigma-54 factor interaction" evidence="4">
    <location>
        <begin position="122"/>
        <end position="356"/>
    </location>
</feature>
<dbReference type="InterPro" id="IPR036634">
    <property type="entry name" value="PRD_sf"/>
</dbReference>
<name>A0A1M5VLR4_9FIRM</name>
<dbReference type="RefSeq" id="WP_072743595.1">
    <property type="nucleotide sequence ID" value="NZ_FQXR01000004.1"/>
</dbReference>
<dbReference type="InterPro" id="IPR036662">
    <property type="entry name" value="PTS_EIIA_man-typ_sf"/>
</dbReference>
<evidence type="ECO:0000256" key="1">
    <source>
        <dbReference type="ARBA" id="ARBA00022679"/>
    </source>
</evidence>
<dbReference type="EMBL" id="FQXR01000004">
    <property type="protein sequence ID" value="SHH76179.1"/>
    <property type="molecule type" value="Genomic_DNA"/>
</dbReference>
<dbReference type="Pfam" id="PF00874">
    <property type="entry name" value="PRD"/>
    <property type="match status" value="2"/>
</dbReference>
<evidence type="ECO:0000256" key="2">
    <source>
        <dbReference type="ARBA" id="ARBA00022741"/>
    </source>
</evidence>
<dbReference type="InterPro" id="IPR003593">
    <property type="entry name" value="AAA+_ATPase"/>
</dbReference>
<proteinExistence type="predicted"/>
<dbReference type="STRING" id="1123281.SAMN02745180_00953"/>
<feature type="domain" description="PTS EIIA type-4" evidence="5">
    <location>
        <begin position="591"/>
        <end position="731"/>
    </location>
</feature>
<dbReference type="PROSITE" id="PS50045">
    <property type="entry name" value="SIGMA54_INTERACT_4"/>
    <property type="match status" value="1"/>
</dbReference>
<dbReference type="SUPFAM" id="SSF53062">
    <property type="entry name" value="PTS system fructose IIA component-like"/>
    <property type="match status" value="1"/>
</dbReference>
<organism evidence="7 8">
    <name type="scientific">Sporanaerobacter acetigenes DSM 13106</name>
    <dbReference type="NCBI Taxonomy" id="1123281"/>
    <lineage>
        <taxon>Bacteria</taxon>
        <taxon>Bacillati</taxon>
        <taxon>Bacillota</taxon>
        <taxon>Tissierellia</taxon>
        <taxon>Tissierellales</taxon>
        <taxon>Sporanaerobacteraceae</taxon>
        <taxon>Sporanaerobacter</taxon>
    </lineage>
</organism>
<dbReference type="InterPro" id="IPR004701">
    <property type="entry name" value="PTS_EIIA_man-typ"/>
</dbReference>
<keyword evidence="2" id="KW-0547">Nucleotide-binding</keyword>
<dbReference type="Pfam" id="PF03610">
    <property type="entry name" value="EIIA-man"/>
    <property type="match status" value="1"/>
</dbReference>
<dbReference type="PANTHER" id="PTHR32071">
    <property type="entry name" value="TRANSCRIPTIONAL REGULATORY PROTEIN"/>
    <property type="match status" value="1"/>
</dbReference>
<accession>A0A1M5VLR4</accession>
<dbReference type="GO" id="GO:0016020">
    <property type="term" value="C:membrane"/>
    <property type="evidence" value="ECO:0007669"/>
    <property type="project" value="InterPro"/>
</dbReference>
<feature type="domain" description="PRD" evidence="6">
    <location>
        <begin position="484"/>
        <end position="589"/>
    </location>
</feature>
<protein>
    <submittedName>
        <fullName evidence="7">Transcriptional regulatory protein LevR, contains PRD, AAA+ and EIIA domains</fullName>
    </submittedName>
</protein>
<dbReference type="PANTHER" id="PTHR32071:SF90">
    <property type="entry name" value="TRANSCRIPTIONAL REGULATORY PROTEIN LEVR"/>
    <property type="match status" value="1"/>
</dbReference>
<dbReference type="Gene3D" id="3.40.50.300">
    <property type="entry name" value="P-loop containing nucleotide triphosphate hydrolases"/>
    <property type="match status" value="1"/>
</dbReference>
<dbReference type="CDD" id="cd00009">
    <property type="entry name" value="AAA"/>
    <property type="match status" value="1"/>
</dbReference>
<dbReference type="InterPro" id="IPR025943">
    <property type="entry name" value="Sigma_54_int_dom_ATP-bd_2"/>
</dbReference>
<evidence type="ECO:0000259" key="6">
    <source>
        <dbReference type="PROSITE" id="PS51372"/>
    </source>
</evidence>
<dbReference type="Pfam" id="PF00158">
    <property type="entry name" value="Sigma54_activat"/>
    <property type="match status" value="1"/>
</dbReference>
<evidence type="ECO:0000259" key="4">
    <source>
        <dbReference type="PROSITE" id="PS50045"/>
    </source>
</evidence>
<keyword evidence="3" id="KW-0067">ATP-binding</keyword>
<keyword evidence="8" id="KW-1185">Reference proteome</keyword>
<feature type="domain" description="PRD" evidence="6">
    <location>
        <begin position="862"/>
        <end position="967"/>
    </location>
</feature>
<dbReference type="PROSITE" id="PS51096">
    <property type="entry name" value="PTS_EIIA_TYPE_4"/>
    <property type="match status" value="1"/>
</dbReference>